<organism evidence="3 4">
    <name type="scientific">Lichenicoccus roseus</name>
    <dbReference type="NCBI Taxonomy" id="2683649"/>
    <lineage>
        <taxon>Bacteria</taxon>
        <taxon>Pseudomonadati</taxon>
        <taxon>Pseudomonadota</taxon>
        <taxon>Alphaproteobacteria</taxon>
        <taxon>Acetobacterales</taxon>
        <taxon>Acetobacteraceae</taxon>
        <taxon>Lichenicoccus</taxon>
    </lineage>
</organism>
<evidence type="ECO:0000256" key="1">
    <source>
        <dbReference type="SAM" id="MobiDB-lite"/>
    </source>
</evidence>
<dbReference type="EMBL" id="VCDI01000001">
    <property type="protein sequence ID" value="TLU74392.1"/>
    <property type="molecule type" value="Genomic_DNA"/>
</dbReference>
<name>A0A5R9J9Z9_9PROT</name>
<reference evidence="3 4" key="1">
    <citation type="submission" date="2019-05" db="EMBL/GenBank/DDBJ databases">
        <authorList>
            <person name="Pankratov T."/>
            <person name="Grouzdev D."/>
        </authorList>
    </citation>
    <scope>NUCLEOTIDE SEQUENCE [LARGE SCALE GENOMIC DNA]</scope>
    <source>
        <strain evidence="3 4">KEBCLARHB70R</strain>
    </source>
</reference>
<proteinExistence type="predicted"/>
<dbReference type="Proteomes" id="UP000305654">
    <property type="component" value="Unassembled WGS sequence"/>
</dbReference>
<feature type="region of interest" description="Disordered" evidence="1">
    <location>
        <begin position="22"/>
        <end position="70"/>
    </location>
</feature>
<keyword evidence="2" id="KW-0732">Signal</keyword>
<evidence type="ECO:0000313" key="4">
    <source>
        <dbReference type="Proteomes" id="UP000305654"/>
    </source>
</evidence>
<feature type="chain" id="PRO_5024275980" evidence="2">
    <location>
        <begin position="21"/>
        <end position="70"/>
    </location>
</feature>
<comment type="caution">
    <text evidence="3">The sequence shown here is derived from an EMBL/GenBank/DDBJ whole genome shotgun (WGS) entry which is preliminary data.</text>
</comment>
<evidence type="ECO:0000256" key="2">
    <source>
        <dbReference type="SAM" id="SignalP"/>
    </source>
</evidence>
<keyword evidence="4" id="KW-1185">Reference proteome</keyword>
<accession>A0A5R9J9Z9</accession>
<gene>
    <name evidence="3" type="ORF">FE263_04200</name>
</gene>
<protein>
    <submittedName>
        <fullName evidence="3">Uncharacterized protein</fullName>
    </submittedName>
</protein>
<sequence length="70" mass="7135">MKRILIPALMSLLASGAAVAQGAPASAPKVPPSQRLHTSKGMAHDQVAPTPAAPGSKFDHYPTPKQSPPG</sequence>
<evidence type="ECO:0000313" key="3">
    <source>
        <dbReference type="EMBL" id="TLU74392.1"/>
    </source>
</evidence>
<dbReference type="AlphaFoldDB" id="A0A5R9J9Z9"/>
<feature type="signal peptide" evidence="2">
    <location>
        <begin position="1"/>
        <end position="20"/>
    </location>
</feature>
<dbReference type="RefSeq" id="WP_138324643.1">
    <property type="nucleotide sequence ID" value="NZ_VCDI01000001.1"/>
</dbReference>